<evidence type="ECO:0000313" key="9">
    <source>
        <dbReference type="EMBL" id="PWB76089.1"/>
    </source>
</evidence>
<evidence type="ECO:0000259" key="8">
    <source>
        <dbReference type="Pfam" id="PF12704"/>
    </source>
</evidence>
<sequence length="804" mass="88862">MLRNYLTVALRNIVRNKLPTGINISGLAVGMATCILIMLWVADELSFDRFHQDADCIYRLCNELSMSGTVIHTPTGGDPMAPAIQAACPEVTAITRVKTGDRTDIAYGNNRIFEDKILYADSQFFSVFTFPLSQGNPKTALARRHSVVITRDIARKYFGDEDPLGKTLRFRGDDEYTVTGVIEKVPSNSHLSFDFLASYRTLYAEEGNDMGRWGDLSIYTYMRTIPDGSVEKLESKVASVVHEHVGSKISRKEGDSLRAYLQPLTDIHLYSGTAFVQEVATRQGNVTYVFLFAGIALGVLLIACANFVNLTTARSAYRAREIGVRKTFGADHGRLIFQFLMESVLLSLAALVIALILIELALPSFNAMTERDLRIEYLAHPLLIVGFVVYAILVGLIAGIYPALSLSAMKPARGLKGDCRASESRSILRRVLVVGQYTISIALIIGTAIIYNQVHFMMNKNLGFAKEQLLVVPGFDVWPSGPAAAVMSEIAQAPGVVGVSGAWSVPGADAQMLNFLPEGPDADEILMTQIYADESYVPTLGLQVVAGRNFSREMGSDSADALIINEAAVRRFGWQGAIGKTISQRVTREGKRSWQPRKVIGVVKDFHYTDLRQTIQPVIIFPSAPSFKYLLIRIGTSEVSRTLDMIRERWNRLSRGYPIDYFFMDRRFAEQYESERRLGRIAVSFSALAIFVACLGLFGMASHEVRRRTKEIGVRKVLGATIRGVAAILASDMVKWVLLANAIAWPIAYCVMSRWMQTFAYRTSIGPGVFILAGALTLVLALATVGYHAVRAARTNPVESLKYE</sequence>
<dbReference type="GO" id="GO:0022857">
    <property type="term" value="F:transmembrane transporter activity"/>
    <property type="evidence" value="ECO:0007669"/>
    <property type="project" value="TreeGrafter"/>
</dbReference>
<protein>
    <recommendedName>
        <fullName evidence="11">FtsX-like permease family protein</fullName>
    </recommendedName>
</protein>
<feature type="transmembrane region" description="Helical" evidence="6">
    <location>
        <begin position="681"/>
        <end position="701"/>
    </location>
</feature>
<dbReference type="EMBL" id="PQAP01000005">
    <property type="protein sequence ID" value="PWB76089.1"/>
    <property type="molecule type" value="Genomic_DNA"/>
</dbReference>
<dbReference type="Proteomes" id="UP000250918">
    <property type="component" value="Unassembled WGS sequence"/>
</dbReference>
<dbReference type="PANTHER" id="PTHR30572">
    <property type="entry name" value="MEMBRANE COMPONENT OF TRANSPORTER-RELATED"/>
    <property type="match status" value="1"/>
</dbReference>
<keyword evidence="2" id="KW-1003">Cell membrane</keyword>
<feature type="transmembrane region" description="Helical" evidence="6">
    <location>
        <begin position="768"/>
        <end position="790"/>
    </location>
</feature>
<feature type="domain" description="MacB-like periplasmic core" evidence="8">
    <location>
        <begin position="20"/>
        <end position="238"/>
    </location>
</feature>
<feature type="transmembrane region" description="Helical" evidence="6">
    <location>
        <begin position="427"/>
        <end position="451"/>
    </location>
</feature>
<evidence type="ECO:0000256" key="1">
    <source>
        <dbReference type="ARBA" id="ARBA00004651"/>
    </source>
</evidence>
<feature type="transmembrane region" description="Helical" evidence="6">
    <location>
        <begin position="736"/>
        <end position="756"/>
    </location>
</feature>
<gene>
    <name evidence="9" type="ORF">C3F09_01215</name>
</gene>
<dbReference type="GO" id="GO:0005886">
    <property type="term" value="C:plasma membrane"/>
    <property type="evidence" value="ECO:0007669"/>
    <property type="project" value="UniProtKB-SubCell"/>
</dbReference>
<feature type="domain" description="MacB-like periplasmic core" evidence="8">
    <location>
        <begin position="438"/>
        <end position="630"/>
    </location>
</feature>
<comment type="subcellular location">
    <subcellularLocation>
        <location evidence="1">Cell membrane</location>
        <topology evidence="1">Multi-pass membrane protein</topology>
    </subcellularLocation>
</comment>
<reference evidence="9 10" key="1">
    <citation type="journal article" date="2018" name="ISME J.">
        <title>A methanotrophic archaeon couples anaerobic oxidation of methane to Fe(III) reduction.</title>
        <authorList>
            <person name="Cai C."/>
            <person name="Leu A.O."/>
            <person name="Xie G.J."/>
            <person name="Guo J."/>
            <person name="Feng Y."/>
            <person name="Zhao J.X."/>
            <person name="Tyson G.W."/>
            <person name="Yuan Z."/>
            <person name="Hu S."/>
        </authorList>
    </citation>
    <scope>NUCLEOTIDE SEQUENCE [LARGE SCALE GENOMIC DNA]</scope>
    <source>
        <strain evidence="9">FeB_12</strain>
    </source>
</reference>
<evidence type="ECO:0000256" key="3">
    <source>
        <dbReference type="ARBA" id="ARBA00022692"/>
    </source>
</evidence>
<accession>A0A855XCR5</accession>
<dbReference type="InterPro" id="IPR025857">
    <property type="entry name" value="MacB_PCD"/>
</dbReference>
<keyword evidence="4 6" id="KW-1133">Transmembrane helix</keyword>
<evidence type="ECO:0000256" key="2">
    <source>
        <dbReference type="ARBA" id="ARBA00022475"/>
    </source>
</evidence>
<dbReference type="InterPro" id="IPR050250">
    <property type="entry name" value="Macrolide_Exporter_MacB"/>
</dbReference>
<feature type="transmembrane region" description="Helical" evidence="6">
    <location>
        <begin position="288"/>
        <end position="310"/>
    </location>
</feature>
<proteinExistence type="predicted"/>
<feature type="transmembrane region" description="Helical" evidence="6">
    <location>
        <begin position="335"/>
        <end position="358"/>
    </location>
</feature>
<name>A0A855XCR5_9BACT</name>
<dbReference type="AlphaFoldDB" id="A0A855XCR5"/>
<keyword evidence="5 6" id="KW-0472">Membrane</keyword>
<keyword evidence="3 6" id="KW-0812">Transmembrane</keyword>
<dbReference type="Pfam" id="PF02687">
    <property type="entry name" value="FtsX"/>
    <property type="match status" value="2"/>
</dbReference>
<evidence type="ECO:0000256" key="4">
    <source>
        <dbReference type="ARBA" id="ARBA00022989"/>
    </source>
</evidence>
<evidence type="ECO:0000313" key="10">
    <source>
        <dbReference type="Proteomes" id="UP000250918"/>
    </source>
</evidence>
<evidence type="ECO:0000256" key="5">
    <source>
        <dbReference type="ARBA" id="ARBA00023136"/>
    </source>
</evidence>
<evidence type="ECO:0000259" key="7">
    <source>
        <dbReference type="Pfam" id="PF02687"/>
    </source>
</evidence>
<comment type="caution">
    <text evidence="9">The sequence shown here is derived from an EMBL/GenBank/DDBJ whole genome shotgun (WGS) entry which is preliminary data.</text>
</comment>
<evidence type="ECO:0008006" key="11">
    <source>
        <dbReference type="Google" id="ProtNLM"/>
    </source>
</evidence>
<feature type="domain" description="ABC3 transporter permease C-terminal" evidence="7">
    <location>
        <begin position="684"/>
        <end position="797"/>
    </location>
</feature>
<dbReference type="Pfam" id="PF12704">
    <property type="entry name" value="MacB_PCD"/>
    <property type="match status" value="2"/>
</dbReference>
<feature type="transmembrane region" description="Helical" evidence="6">
    <location>
        <begin position="21"/>
        <end position="42"/>
    </location>
</feature>
<dbReference type="InterPro" id="IPR003838">
    <property type="entry name" value="ABC3_permease_C"/>
</dbReference>
<feature type="domain" description="ABC3 transporter permease C-terminal" evidence="7">
    <location>
        <begin position="295"/>
        <end position="411"/>
    </location>
</feature>
<evidence type="ECO:0000256" key="6">
    <source>
        <dbReference type="SAM" id="Phobius"/>
    </source>
</evidence>
<organism evidence="9 10">
    <name type="scientific">candidate division GN15 bacterium</name>
    <dbReference type="NCBI Taxonomy" id="2072418"/>
    <lineage>
        <taxon>Bacteria</taxon>
        <taxon>candidate division GN15</taxon>
    </lineage>
</organism>
<feature type="transmembrane region" description="Helical" evidence="6">
    <location>
        <begin position="378"/>
        <end position="406"/>
    </location>
</feature>
<dbReference type="PANTHER" id="PTHR30572:SF18">
    <property type="entry name" value="ABC-TYPE MACROLIDE FAMILY EXPORT SYSTEM PERMEASE COMPONENT 2"/>
    <property type="match status" value="1"/>
</dbReference>